<organism evidence="1">
    <name type="scientific">Amphimedon queenslandica</name>
    <name type="common">Sponge</name>
    <dbReference type="NCBI Taxonomy" id="400682"/>
    <lineage>
        <taxon>Eukaryota</taxon>
        <taxon>Metazoa</taxon>
        <taxon>Porifera</taxon>
        <taxon>Demospongiae</taxon>
        <taxon>Heteroscleromorpha</taxon>
        <taxon>Haplosclerida</taxon>
        <taxon>Niphatidae</taxon>
        <taxon>Amphimedon</taxon>
    </lineage>
</organism>
<dbReference type="EnsemblMetazoa" id="Aqu2.1.06654_001">
    <property type="protein sequence ID" value="Aqu2.1.06654_001"/>
    <property type="gene ID" value="Aqu2.1.06654"/>
</dbReference>
<reference evidence="1" key="1">
    <citation type="submission" date="2017-05" db="UniProtKB">
        <authorList>
            <consortium name="EnsemblMetazoa"/>
        </authorList>
    </citation>
    <scope>IDENTIFICATION</scope>
</reference>
<protein>
    <submittedName>
        <fullName evidence="1">Uncharacterized protein</fullName>
    </submittedName>
</protein>
<dbReference type="AlphaFoldDB" id="A0A1X7SWZ6"/>
<accession>A0A1X7SWZ6</accession>
<evidence type="ECO:0000313" key="1">
    <source>
        <dbReference type="EnsemblMetazoa" id="Aqu2.1.06654_001"/>
    </source>
</evidence>
<proteinExistence type="predicted"/>
<name>A0A1X7SWZ6_AMPQE</name>
<sequence>MGPSSLNEAVEEVLQVEIPEACDGVEDKLIIKHIVSEVTISDIMELKNYSSFERLCRVTGLVLKFVKILKQIGSGTSATLNDEMKEETPVSSEHTVCVSGCASAVHAVLTQSSEELWIIECQNPK</sequence>
<dbReference type="InParanoid" id="A0A1X7SWZ6"/>